<name>A0AAV4UES5_CAEEX</name>
<protein>
    <submittedName>
        <fullName evidence="2">FTP domain-containing protein</fullName>
    </submittedName>
</protein>
<evidence type="ECO:0000313" key="3">
    <source>
        <dbReference type="Proteomes" id="UP001054945"/>
    </source>
</evidence>
<keyword evidence="3" id="KW-1185">Reference proteome</keyword>
<dbReference type="SUPFAM" id="SSF49785">
    <property type="entry name" value="Galactose-binding domain-like"/>
    <property type="match status" value="1"/>
</dbReference>
<dbReference type="InterPro" id="IPR008979">
    <property type="entry name" value="Galactose-bd-like_sf"/>
</dbReference>
<evidence type="ECO:0000313" key="2">
    <source>
        <dbReference type="EMBL" id="GIY56320.1"/>
    </source>
</evidence>
<comment type="caution">
    <text evidence="2">The sequence shown here is derived from an EMBL/GenBank/DDBJ whole genome shotgun (WGS) entry which is preliminary data.</text>
</comment>
<evidence type="ECO:0000256" key="1">
    <source>
        <dbReference type="SAM" id="SignalP"/>
    </source>
</evidence>
<keyword evidence="1" id="KW-0732">Signal</keyword>
<feature type="signal peptide" evidence="1">
    <location>
        <begin position="1"/>
        <end position="23"/>
    </location>
</feature>
<proteinExistence type="predicted"/>
<sequence length="289" mass="32243">MEQQKNGLISLIFLTLCFQSAILSPTPKSYIRTSGKREKGLGIARIPERIEVASCMARCQQTPSCVCARISTTGNGACETFTNTSNPNILKTTGFAYYAADMYKKTLETYSLALAKPSYQSSTYRLKNVKYTADRANDGNRNVEGFLQPYFAHTMDGPDSEPYPWWQVDLEEDFSTARCKSVLATKLSKKWDNEIFEENLLCGENVGVALECCHVKKFVCLPCPLHGRWICRAETWRTPQGAPRWHACDPAASSAVSAAWRLPGNCPESVITSRFFWLGIGNFHVSCTA</sequence>
<dbReference type="EMBL" id="BPLR01012756">
    <property type="protein sequence ID" value="GIY56320.1"/>
    <property type="molecule type" value="Genomic_DNA"/>
</dbReference>
<organism evidence="2 3">
    <name type="scientific">Caerostris extrusa</name>
    <name type="common">Bark spider</name>
    <name type="synonym">Caerostris bankana</name>
    <dbReference type="NCBI Taxonomy" id="172846"/>
    <lineage>
        <taxon>Eukaryota</taxon>
        <taxon>Metazoa</taxon>
        <taxon>Ecdysozoa</taxon>
        <taxon>Arthropoda</taxon>
        <taxon>Chelicerata</taxon>
        <taxon>Arachnida</taxon>
        <taxon>Araneae</taxon>
        <taxon>Araneomorphae</taxon>
        <taxon>Entelegynae</taxon>
        <taxon>Araneoidea</taxon>
        <taxon>Araneidae</taxon>
        <taxon>Caerostris</taxon>
    </lineage>
</organism>
<feature type="chain" id="PRO_5043853768" evidence="1">
    <location>
        <begin position="24"/>
        <end position="289"/>
    </location>
</feature>
<dbReference type="Gene3D" id="2.60.120.260">
    <property type="entry name" value="Galactose-binding domain-like"/>
    <property type="match status" value="1"/>
</dbReference>
<dbReference type="Proteomes" id="UP001054945">
    <property type="component" value="Unassembled WGS sequence"/>
</dbReference>
<reference evidence="2 3" key="1">
    <citation type="submission" date="2021-06" db="EMBL/GenBank/DDBJ databases">
        <title>Caerostris extrusa draft genome.</title>
        <authorList>
            <person name="Kono N."/>
            <person name="Arakawa K."/>
        </authorList>
    </citation>
    <scope>NUCLEOTIDE SEQUENCE [LARGE SCALE GENOMIC DNA]</scope>
</reference>
<accession>A0AAV4UES5</accession>
<dbReference type="AlphaFoldDB" id="A0AAV4UES5"/>
<gene>
    <name evidence="2" type="primary">X975_26032</name>
    <name evidence="2" type="ORF">CEXT_204011</name>
</gene>